<organism evidence="1 2">
    <name type="scientific">Holotrichia oblita</name>
    <name type="common">Chafer beetle</name>
    <dbReference type="NCBI Taxonomy" id="644536"/>
    <lineage>
        <taxon>Eukaryota</taxon>
        <taxon>Metazoa</taxon>
        <taxon>Ecdysozoa</taxon>
        <taxon>Arthropoda</taxon>
        <taxon>Hexapoda</taxon>
        <taxon>Insecta</taxon>
        <taxon>Pterygota</taxon>
        <taxon>Neoptera</taxon>
        <taxon>Endopterygota</taxon>
        <taxon>Coleoptera</taxon>
        <taxon>Polyphaga</taxon>
        <taxon>Scarabaeiformia</taxon>
        <taxon>Scarabaeidae</taxon>
        <taxon>Melolonthinae</taxon>
        <taxon>Holotrichia</taxon>
    </lineage>
</organism>
<dbReference type="Proteomes" id="UP001056778">
    <property type="component" value="Chromosome 8"/>
</dbReference>
<proteinExistence type="predicted"/>
<sequence length="192" mass="21765">MGFSSRQGNLSVDRFLMVYDLRMMRAVTPIQTVVDPLYLRFLPSVSSRLAVVSALGQIQLVDTVALSEPRLCLLQIDSPEHADQVASFPTFAIDDYETPLSVVPFACCRKRFTFSFGLATAFDEEILSVSILMVMVIKYKNFFLNCSKAPPIDQEILRTMKMQGPIGYAPNPKATRRNQVRFMNKLPSIYFY</sequence>
<accession>A0ACB9SMF9</accession>
<dbReference type="EMBL" id="CM043022">
    <property type="protein sequence ID" value="KAI4456308.1"/>
    <property type="molecule type" value="Genomic_DNA"/>
</dbReference>
<reference evidence="1" key="1">
    <citation type="submission" date="2022-04" db="EMBL/GenBank/DDBJ databases">
        <title>Chromosome-scale genome assembly of Holotrichia oblita Faldermann.</title>
        <authorList>
            <person name="Rongchong L."/>
        </authorList>
    </citation>
    <scope>NUCLEOTIDE SEQUENCE</scope>
    <source>
        <strain evidence="1">81SQS9</strain>
    </source>
</reference>
<comment type="caution">
    <text evidence="1">The sequence shown here is derived from an EMBL/GenBank/DDBJ whole genome shotgun (WGS) entry which is preliminary data.</text>
</comment>
<protein>
    <submittedName>
        <fullName evidence="1">Deadenylation complex catalytic subunit pan2</fullName>
    </submittedName>
</protein>
<evidence type="ECO:0000313" key="2">
    <source>
        <dbReference type="Proteomes" id="UP001056778"/>
    </source>
</evidence>
<evidence type="ECO:0000313" key="1">
    <source>
        <dbReference type="EMBL" id="KAI4456308.1"/>
    </source>
</evidence>
<gene>
    <name evidence="1" type="ORF">MML48_8g00021259</name>
</gene>
<name>A0ACB9SMF9_HOLOL</name>
<keyword evidence="2" id="KW-1185">Reference proteome</keyword>